<organism evidence="1">
    <name type="scientific">Rhizophora mucronata</name>
    <name type="common">Asiatic mangrove</name>
    <dbReference type="NCBI Taxonomy" id="61149"/>
    <lineage>
        <taxon>Eukaryota</taxon>
        <taxon>Viridiplantae</taxon>
        <taxon>Streptophyta</taxon>
        <taxon>Embryophyta</taxon>
        <taxon>Tracheophyta</taxon>
        <taxon>Spermatophyta</taxon>
        <taxon>Magnoliopsida</taxon>
        <taxon>eudicotyledons</taxon>
        <taxon>Gunneridae</taxon>
        <taxon>Pentapetalae</taxon>
        <taxon>rosids</taxon>
        <taxon>fabids</taxon>
        <taxon>Malpighiales</taxon>
        <taxon>Rhizophoraceae</taxon>
        <taxon>Rhizophora</taxon>
    </lineage>
</organism>
<proteinExistence type="predicted"/>
<dbReference type="EMBL" id="GGEC01086954">
    <property type="protein sequence ID" value="MBX67438.1"/>
    <property type="molecule type" value="Transcribed_RNA"/>
</dbReference>
<sequence length="8" mass="841">MCASLGIF</sequence>
<protein>
    <submittedName>
        <fullName evidence="1">Uncharacterized protein</fullName>
    </submittedName>
</protein>
<accession>A0A2P2QK96</accession>
<name>A0A2P2QK96_RHIMU</name>
<evidence type="ECO:0000313" key="1">
    <source>
        <dbReference type="EMBL" id="MBX67438.1"/>
    </source>
</evidence>
<reference evidence="1" key="1">
    <citation type="submission" date="2018-02" db="EMBL/GenBank/DDBJ databases">
        <title>Rhizophora mucronata_Transcriptome.</title>
        <authorList>
            <person name="Meera S.P."/>
            <person name="Sreeshan A."/>
            <person name="Augustine A."/>
        </authorList>
    </citation>
    <scope>NUCLEOTIDE SEQUENCE</scope>
    <source>
        <tissue evidence="1">Leaf</tissue>
    </source>
</reference>